<feature type="non-terminal residue" evidence="4">
    <location>
        <position position="187"/>
    </location>
</feature>
<dbReference type="GO" id="GO:0005739">
    <property type="term" value="C:mitochondrion"/>
    <property type="evidence" value="ECO:0007669"/>
    <property type="project" value="TreeGrafter"/>
</dbReference>
<feature type="compositionally biased region" description="Basic and acidic residues" evidence="3">
    <location>
        <begin position="1"/>
        <end position="11"/>
    </location>
</feature>
<proteinExistence type="predicted"/>
<keyword evidence="1" id="KW-0285">Flavoprotein</keyword>
<feature type="region of interest" description="Disordered" evidence="3">
    <location>
        <begin position="1"/>
        <end position="36"/>
    </location>
</feature>
<dbReference type="AlphaFoldDB" id="A0A7J6UZ48"/>
<evidence type="ECO:0000256" key="2">
    <source>
        <dbReference type="ARBA" id="ARBA00022827"/>
    </source>
</evidence>
<dbReference type="Pfam" id="PF21274">
    <property type="entry name" value="Rng_hyd_C"/>
    <property type="match status" value="1"/>
</dbReference>
<dbReference type="PANTHER" id="PTHR43004:SF6">
    <property type="entry name" value="FAD_NAD(P)-BINDING OXIDOREDUCTASE FAMILY PROTEIN"/>
    <property type="match status" value="1"/>
</dbReference>
<keyword evidence="5" id="KW-1185">Reference proteome</keyword>
<dbReference type="OrthoDB" id="1716816at2759"/>
<sequence length="187" mass="20721">YLEGALVRDSDDTQNAPEAPTGRRRDYVPSSEPGARLPHMSVRMLQTPTSKEILSTLDLVAGDKLEFLLIIAPNSKSYDLAKAGYRVAEGFQVSVKVCVMWCHRSSEGLNGSKAALVPWENFVDVEEVKKPLALSWWEICKMSDKGALLVRPDGHIAWRTKDEVLGDAVLQMENIFSQVLGVKNVHA</sequence>
<name>A0A7J6UZ48_THATH</name>
<dbReference type="PANTHER" id="PTHR43004">
    <property type="entry name" value="TRK SYSTEM POTASSIUM UPTAKE PROTEIN"/>
    <property type="match status" value="1"/>
</dbReference>
<dbReference type="InterPro" id="IPR050641">
    <property type="entry name" value="RIFMO-like"/>
</dbReference>
<keyword evidence="2" id="KW-0274">FAD</keyword>
<dbReference type="EMBL" id="JABWDY010041484">
    <property type="protein sequence ID" value="KAF5177355.1"/>
    <property type="molecule type" value="Genomic_DNA"/>
</dbReference>
<dbReference type="Gene3D" id="3.40.30.120">
    <property type="match status" value="1"/>
</dbReference>
<evidence type="ECO:0000256" key="3">
    <source>
        <dbReference type="SAM" id="MobiDB-lite"/>
    </source>
</evidence>
<accession>A0A7J6UZ48</accession>
<dbReference type="Proteomes" id="UP000554482">
    <property type="component" value="Unassembled WGS sequence"/>
</dbReference>
<reference evidence="4 5" key="1">
    <citation type="submission" date="2020-06" db="EMBL/GenBank/DDBJ databases">
        <title>Transcriptomic and genomic resources for Thalictrum thalictroides and T. hernandezii: Facilitating candidate gene discovery in an emerging model plant lineage.</title>
        <authorList>
            <person name="Arias T."/>
            <person name="Riano-Pachon D.M."/>
            <person name="Di Stilio V.S."/>
        </authorList>
    </citation>
    <scope>NUCLEOTIDE SEQUENCE [LARGE SCALE GENOMIC DNA]</scope>
    <source>
        <strain evidence="5">cv. WT478/WT964</strain>
        <tissue evidence="4">Leaves</tissue>
    </source>
</reference>
<evidence type="ECO:0000313" key="5">
    <source>
        <dbReference type="Proteomes" id="UP000554482"/>
    </source>
</evidence>
<evidence type="ECO:0000313" key="4">
    <source>
        <dbReference type="EMBL" id="KAF5177355.1"/>
    </source>
</evidence>
<comment type="caution">
    <text evidence="4">The sequence shown here is derived from an EMBL/GenBank/DDBJ whole genome shotgun (WGS) entry which is preliminary data.</text>
</comment>
<dbReference type="GO" id="GO:0006744">
    <property type="term" value="P:ubiquinone biosynthetic process"/>
    <property type="evidence" value="ECO:0007669"/>
    <property type="project" value="TreeGrafter"/>
</dbReference>
<protein>
    <submittedName>
        <fullName evidence="4">FAD/NAD(P)-binding oxidoreductase family protein</fullName>
    </submittedName>
</protein>
<gene>
    <name evidence="4" type="ORF">FRX31_033058</name>
</gene>
<evidence type="ECO:0000256" key="1">
    <source>
        <dbReference type="ARBA" id="ARBA00022630"/>
    </source>
</evidence>
<dbReference type="GO" id="GO:0016491">
    <property type="term" value="F:oxidoreductase activity"/>
    <property type="evidence" value="ECO:0007669"/>
    <property type="project" value="InterPro"/>
</dbReference>
<organism evidence="4 5">
    <name type="scientific">Thalictrum thalictroides</name>
    <name type="common">Rue-anemone</name>
    <name type="synonym">Anemone thalictroides</name>
    <dbReference type="NCBI Taxonomy" id="46969"/>
    <lineage>
        <taxon>Eukaryota</taxon>
        <taxon>Viridiplantae</taxon>
        <taxon>Streptophyta</taxon>
        <taxon>Embryophyta</taxon>
        <taxon>Tracheophyta</taxon>
        <taxon>Spermatophyta</taxon>
        <taxon>Magnoliopsida</taxon>
        <taxon>Ranunculales</taxon>
        <taxon>Ranunculaceae</taxon>
        <taxon>Thalictroideae</taxon>
        <taxon>Thalictrum</taxon>
    </lineage>
</organism>